<keyword evidence="2" id="KW-1185">Reference proteome</keyword>
<evidence type="ECO:0000313" key="1">
    <source>
        <dbReference type="EMBL" id="CAI3943018.1"/>
    </source>
</evidence>
<evidence type="ECO:0000313" key="2">
    <source>
        <dbReference type="Proteomes" id="UP001154272"/>
    </source>
</evidence>
<comment type="caution">
    <text evidence="1">The sequence shown here is derived from an EMBL/GenBank/DDBJ whole genome shotgun (WGS) entry which is preliminary data.</text>
</comment>
<name>A0ABM9HPH4_9PROT</name>
<evidence type="ECO:0008006" key="3">
    <source>
        <dbReference type="Google" id="ProtNLM"/>
    </source>
</evidence>
<sequence>MTLNHSFYKFAYLFFICNLLVACSQSQKNIAVIDKVQTNYNDAFTLNEQYINGQYGQPDPASFERLKRYRYEAYQALMEFRGQYNKRNPIPKVSEDNAKIKINQYVSYLNALGATSATKNTFTGF</sequence>
<gene>
    <name evidence="1" type="ORF">R83534S58_LOCUS1248</name>
</gene>
<dbReference type="EMBL" id="CAMXCH010000002">
    <property type="protein sequence ID" value="CAI3943018.1"/>
    <property type="molecule type" value="Genomic_DNA"/>
</dbReference>
<proteinExistence type="predicted"/>
<reference evidence="1" key="1">
    <citation type="submission" date="2022-10" db="EMBL/GenBank/DDBJ databases">
        <authorList>
            <person name="Botero Cardona J."/>
        </authorList>
    </citation>
    <scope>NUCLEOTIDE SEQUENCE</scope>
    <source>
        <strain evidence="1">R-83534</strain>
    </source>
</reference>
<protein>
    <recommendedName>
        <fullName evidence="3">Lipoprotein</fullName>
    </recommendedName>
</protein>
<organism evidence="1 2">
    <name type="scientific">Commensalibacter papalotli</name>
    <name type="common">ex Botero et al. 2024</name>
    <dbReference type="NCBI Taxonomy" id="2972766"/>
    <lineage>
        <taxon>Bacteria</taxon>
        <taxon>Pseudomonadati</taxon>
        <taxon>Pseudomonadota</taxon>
        <taxon>Alphaproteobacteria</taxon>
        <taxon>Acetobacterales</taxon>
        <taxon>Acetobacteraceae</taxon>
    </lineage>
</organism>
<accession>A0ABM9HPH4</accession>
<dbReference type="Proteomes" id="UP001154272">
    <property type="component" value="Unassembled WGS sequence"/>
</dbReference>
<dbReference type="RefSeq" id="WP_282023797.1">
    <property type="nucleotide sequence ID" value="NZ_CAMXCH010000002.1"/>
</dbReference>